<comment type="caution">
    <text evidence="1">The sequence shown here is derived from an EMBL/GenBank/DDBJ whole genome shotgun (WGS) entry which is preliminary data.</text>
</comment>
<evidence type="ECO:0000313" key="1">
    <source>
        <dbReference type="EMBL" id="GAL85692.1"/>
    </source>
</evidence>
<dbReference type="OrthoDB" id="9839145at2"/>
<organism evidence="1 2">
    <name type="scientific">Sporocytophaga myxococcoides</name>
    <dbReference type="NCBI Taxonomy" id="153721"/>
    <lineage>
        <taxon>Bacteria</taxon>
        <taxon>Pseudomonadati</taxon>
        <taxon>Bacteroidota</taxon>
        <taxon>Cytophagia</taxon>
        <taxon>Cytophagales</taxon>
        <taxon>Cytophagaceae</taxon>
        <taxon>Sporocytophaga</taxon>
    </lineage>
</organism>
<gene>
    <name evidence="1" type="ORF">MYP_2921</name>
</gene>
<dbReference type="AlphaFoldDB" id="A0A098LGU1"/>
<sequence length="85" mass="9572">MRISNFLIEYNLTKTVDGHDEFSDDKTKEKRMVVSVTNNLSEIFTDLLDTHRNDSITGIEIVSVVNLIDNPGIKGMSNYINIPGN</sequence>
<evidence type="ECO:0000313" key="2">
    <source>
        <dbReference type="Proteomes" id="UP000030185"/>
    </source>
</evidence>
<dbReference type="EMBL" id="BBLT01000005">
    <property type="protein sequence ID" value="GAL85692.1"/>
    <property type="molecule type" value="Genomic_DNA"/>
</dbReference>
<accession>A0A098LGU1</accession>
<dbReference type="RefSeq" id="WP_045464499.1">
    <property type="nucleotide sequence ID" value="NZ_BBLT01000005.1"/>
</dbReference>
<proteinExistence type="predicted"/>
<reference evidence="1 2" key="1">
    <citation type="submission" date="2014-09" db="EMBL/GenBank/DDBJ databases">
        <title>Sporocytophaga myxococcoides PG-01 genome sequencing.</title>
        <authorList>
            <person name="Liu L."/>
            <person name="Gao P.J."/>
            <person name="Chen G.J."/>
            <person name="Wang L.S."/>
        </authorList>
    </citation>
    <scope>NUCLEOTIDE SEQUENCE [LARGE SCALE GENOMIC DNA]</scope>
    <source>
        <strain evidence="1 2">PG-01</strain>
    </source>
</reference>
<dbReference type="Proteomes" id="UP000030185">
    <property type="component" value="Unassembled WGS sequence"/>
</dbReference>
<dbReference type="STRING" id="153721.MYP_2921"/>
<keyword evidence="2" id="KW-1185">Reference proteome</keyword>
<protein>
    <submittedName>
        <fullName evidence="1">Uncharacterized protein</fullName>
    </submittedName>
</protein>
<name>A0A098LGU1_9BACT</name>